<dbReference type="InterPro" id="IPR013155">
    <property type="entry name" value="M/V/L/I-tRNA-synth_anticd-bd"/>
</dbReference>
<feature type="domain" description="Aminoacyl-tRNA synthetase class Ia" evidence="11">
    <location>
        <begin position="19"/>
        <end position="584"/>
    </location>
</feature>
<dbReference type="InterPro" id="IPR014729">
    <property type="entry name" value="Rossmann-like_a/b/a_fold"/>
</dbReference>
<evidence type="ECO:0000256" key="2">
    <source>
        <dbReference type="ARBA" id="ARBA00011245"/>
    </source>
</evidence>
<evidence type="ECO:0000256" key="8">
    <source>
        <dbReference type="ARBA" id="ARBA00023146"/>
    </source>
</evidence>
<dbReference type="CDD" id="cd00817">
    <property type="entry name" value="ValRS_core"/>
    <property type="match status" value="1"/>
</dbReference>
<dbReference type="PRINTS" id="PR00986">
    <property type="entry name" value="TRNASYNTHVAL"/>
</dbReference>
<keyword evidence="10" id="KW-0175">Coiled coil</keyword>
<keyword evidence="5 10" id="KW-0547">Nucleotide-binding</keyword>
<name>A0A1F5TP71_9BACT</name>
<comment type="domain">
    <text evidence="10">ValRS has two distinct active sites: one for aminoacylation and one for editing. The misactivated threonine is translocated from the active site to the editing site.</text>
</comment>
<dbReference type="GO" id="GO:0004832">
    <property type="term" value="F:valine-tRNA ligase activity"/>
    <property type="evidence" value="ECO:0007669"/>
    <property type="project" value="UniProtKB-UniRule"/>
</dbReference>
<dbReference type="InterPro" id="IPR001412">
    <property type="entry name" value="aa-tRNA-synth_I_CS"/>
</dbReference>
<dbReference type="InterPro" id="IPR010978">
    <property type="entry name" value="tRNA-bd_arm"/>
</dbReference>
<keyword evidence="7 10" id="KW-0648">Protein biosynthesis</keyword>
<dbReference type="Gene3D" id="1.10.730.10">
    <property type="entry name" value="Isoleucyl-tRNA Synthetase, Domain 1"/>
    <property type="match status" value="1"/>
</dbReference>
<evidence type="ECO:0000259" key="13">
    <source>
        <dbReference type="Pfam" id="PF10458"/>
    </source>
</evidence>
<comment type="function">
    <text evidence="10">Catalyzes the attachment of valine to tRNA(Val). As ValRS can inadvertently accommodate and process structurally similar amino acids such as threonine, to avoid such errors, it has a 'posttransfer' editing activity that hydrolyzes mischarged Thr-tRNA(Val) in a tRNA-dependent manner.</text>
</comment>
<proteinExistence type="inferred from homology"/>
<dbReference type="InterPro" id="IPR009008">
    <property type="entry name" value="Val/Leu/Ile-tRNA-synth_edit"/>
</dbReference>
<organism evidence="14 15">
    <name type="scientific">Candidatus Falkowbacteria bacterium RIFOXYD2_FULL_34_120</name>
    <dbReference type="NCBI Taxonomy" id="1798007"/>
    <lineage>
        <taxon>Bacteria</taxon>
        <taxon>Candidatus Falkowiibacteriota</taxon>
    </lineage>
</organism>
<dbReference type="EC" id="6.1.1.9" evidence="10"/>
<dbReference type="InterPro" id="IPR037118">
    <property type="entry name" value="Val-tRNA_synth_C_sf"/>
</dbReference>
<evidence type="ECO:0000256" key="9">
    <source>
        <dbReference type="ARBA" id="ARBA00047552"/>
    </source>
</evidence>
<dbReference type="CDD" id="cd07962">
    <property type="entry name" value="Anticodon_Ia_Val"/>
    <property type="match status" value="1"/>
</dbReference>
<evidence type="ECO:0000256" key="3">
    <source>
        <dbReference type="ARBA" id="ARBA00022490"/>
    </source>
</evidence>
<dbReference type="Gene3D" id="3.40.50.620">
    <property type="entry name" value="HUPs"/>
    <property type="match status" value="2"/>
</dbReference>
<sequence length="892" mass="103488">MTKSKELPKTYEPQKHEDKIYKKWEDSGFFNPDKLNLSETAKTYTIILPPPNITDKLHLGHASMLAIEDLMIRFKRMQGYRTLWLPGTDHAAIATQNVVEKKLFKEEGKTRHDLGREKFLERVWDFLRVTQSTILNQTRKMGASLDWSRTAFTLDGPREKAVKKMFVDMYNEGVIARGKRIVNWCPRCHSTLADDEVEYKESKTRLYWIKYGPFVLATTRPETKLGDTAVAVHPSDKRYKDMIGKKYMIPGVLGDFEITVIADRHVDMEFGSGAIKVTPAHSFADNEMAQKNDIPMKQIINEDGCMMDNCGKYAGMTTKEARKKIVADMEKMGLIDHIDENYENKLSVCYRCDTPIEPLPSKQWFVLVDKKIKRLGNKSLKEAAIEAAQKHDINFIPERFEKRYLHWMENLHDWCISRQIWFGHRIPVWYQTKSKVKSQKSKVDIYVGEKAPEGAGWVQDEDSLDTWFSSGMWTFSTLGWPENFLDGKKNGDLKKFHPTQVLETGYEILTLWVSRMIMMSFFALGEIPFENVYLHGMVLDAHGKKMSKSKGNGIDPLDMIKKYGTDAVRLSLLIGSTPGNDVRVSEEKIAGYRNFINKLWNISRFIISNFESRKLNTECQMSGLDCRDKLTLADVWILQKNSDLIKNITSDIEEYKFSQAGERLREFTWEYLADWYLEVSKFEKNDIKNDILLKILNDILKMLHPFTPFITEKIWSEMKKGKSMLMAAKWPNAEDYSEIINLSNGHEINFDLIMDIIKSIRNARSENRVEPNKRIKAYIYAGTKKELITSQTELIKGLRTGIEELIILDHKEKYANEIHVTVGDIEIYLIGAIDMEKEKERIKKEKENLTKLIANTEKKLSNKAFTDNAPEEIINQQKENLAKWRQELENLQ</sequence>
<comment type="catalytic activity">
    <reaction evidence="9 10">
        <text>tRNA(Val) + L-valine + ATP = L-valyl-tRNA(Val) + AMP + diphosphate</text>
        <dbReference type="Rhea" id="RHEA:10704"/>
        <dbReference type="Rhea" id="RHEA-COMP:9672"/>
        <dbReference type="Rhea" id="RHEA-COMP:9708"/>
        <dbReference type="ChEBI" id="CHEBI:30616"/>
        <dbReference type="ChEBI" id="CHEBI:33019"/>
        <dbReference type="ChEBI" id="CHEBI:57762"/>
        <dbReference type="ChEBI" id="CHEBI:78442"/>
        <dbReference type="ChEBI" id="CHEBI:78537"/>
        <dbReference type="ChEBI" id="CHEBI:456215"/>
        <dbReference type="EC" id="6.1.1.9"/>
    </reaction>
</comment>
<dbReference type="SUPFAM" id="SSF52374">
    <property type="entry name" value="Nucleotidylyl transferase"/>
    <property type="match status" value="1"/>
</dbReference>
<dbReference type="PANTHER" id="PTHR11946:SF93">
    <property type="entry name" value="VALINE--TRNA LIGASE, CHLOROPLASTIC_MITOCHONDRIAL 2"/>
    <property type="match status" value="1"/>
</dbReference>
<dbReference type="HAMAP" id="MF_02004">
    <property type="entry name" value="Val_tRNA_synth_type1"/>
    <property type="match status" value="1"/>
</dbReference>
<dbReference type="FunFam" id="3.40.50.620:FF:000032">
    <property type="entry name" value="Valine--tRNA ligase"/>
    <property type="match status" value="1"/>
</dbReference>
<evidence type="ECO:0000256" key="1">
    <source>
        <dbReference type="ARBA" id="ARBA00004496"/>
    </source>
</evidence>
<evidence type="ECO:0000256" key="10">
    <source>
        <dbReference type="HAMAP-Rule" id="MF_02004"/>
    </source>
</evidence>
<dbReference type="InterPro" id="IPR033705">
    <property type="entry name" value="Anticodon_Ia_Val"/>
</dbReference>
<dbReference type="SUPFAM" id="SSF47323">
    <property type="entry name" value="Anticodon-binding domain of a subclass of class I aminoacyl-tRNA synthetases"/>
    <property type="match status" value="1"/>
</dbReference>
<dbReference type="InterPro" id="IPR009080">
    <property type="entry name" value="tRNAsynth_Ia_anticodon-bd"/>
</dbReference>
<dbReference type="PANTHER" id="PTHR11946">
    <property type="entry name" value="VALYL-TRNA SYNTHETASES"/>
    <property type="match status" value="1"/>
</dbReference>
<evidence type="ECO:0000313" key="15">
    <source>
        <dbReference type="Proteomes" id="UP000177579"/>
    </source>
</evidence>
<evidence type="ECO:0000256" key="4">
    <source>
        <dbReference type="ARBA" id="ARBA00022598"/>
    </source>
</evidence>
<comment type="subcellular location">
    <subcellularLocation>
        <location evidence="1 10">Cytoplasm</location>
    </subcellularLocation>
</comment>
<feature type="coiled-coil region" evidence="10">
    <location>
        <begin position="832"/>
        <end position="859"/>
    </location>
</feature>
<evidence type="ECO:0000313" key="14">
    <source>
        <dbReference type="EMBL" id="OGF40680.1"/>
    </source>
</evidence>
<dbReference type="AlphaFoldDB" id="A0A1F5TP71"/>
<comment type="domain">
    <text evidence="10">The C-terminal coiled-coil domain is crucial for aminoacylation activity.</text>
</comment>
<accession>A0A1F5TP71</accession>
<evidence type="ECO:0000256" key="6">
    <source>
        <dbReference type="ARBA" id="ARBA00022840"/>
    </source>
</evidence>
<dbReference type="Gene3D" id="1.10.287.380">
    <property type="entry name" value="Valyl-tRNA synthetase, C-terminal domain"/>
    <property type="match status" value="1"/>
</dbReference>
<dbReference type="InterPro" id="IPR002303">
    <property type="entry name" value="Valyl-tRNA_ligase"/>
</dbReference>
<comment type="caution">
    <text evidence="10">Lacks conserved residue(s) required for the propagation of feature annotation.</text>
</comment>
<dbReference type="GO" id="GO:0005524">
    <property type="term" value="F:ATP binding"/>
    <property type="evidence" value="ECO:0007669"/>
    <property type="project" value="UniProtKB-UniRule"/>
</dbReference>
<dbReference type="Pfam" id="PF00133">
    <property type="entry name" value="tRNA-synt_1"/>
    <property type="match status" value="1"/>
</dbReference>
<dbReference type="NCBIfam" id="NF004349">
    <property type="entry name" value="PRK05729.1"/>
    <property type="match status" value="1"/>
</dbReference>
<feature type="domain" description="Valyl-tRNA synthetase tRNA-binding arm" evidence="13">
    <location>
        <begin position="834"/>
        <end position="891"/>
    </location>
</feature>
<dbReference type="Proteomes" id="UP000177579">
    <property type="component" value="Unassembled WGS sequence"/>
</dbReference>
<dbReference type="InterPro" id="IPR002300">
    <property type="entry name" value="aa-tRNA-synth_Ia"/>
</dbReference>
<evidence type="ECO:0000256" key="5">
    <source>
        <dbReference type="ARBA" id="ARBA00022741"/>
    </source>
</evidence>
<dbReference type="Pfam" id="PF08264">
    <property type="entry name" value="Anticodon_1"/>
    <property type="match status" value="1"/>
</dbReference>
<comment type="subunit">
    <text evidence="2 10">Monomer.</text>
</comment>
<reference evidence="14 15" key="1">
    <citation type="journal article" date="2016" name="Nat. Commun.">
        <title>Thousands of microbial genomes shed light on interconnected biogeochemical processes in an aquifer system.</title>
        <authorList>
            <person name="Anantharaman K."/>
            <person name="Brown C.T."/>
            <person name="Hug L.A."/>
            <person name="Sharon I."/>
            <person name="Castelle C.J."/>
            <person name="Probst A.J."/>
            <person name="Thomas B.C."/>
            <person name="Singh A."/>
            <person name="Wilkins M.J."/>
            <person name="Karaoz U."/>
            <person name="Brodie E.L."/>
            <person name="Williams K.H."/>
            <person name="Hubbard S.S."/>
            <person name="Banfield J.F."/>
        </authorList>
    </citation>
    <scope>NUCLEOTIDE SEQUENCE [LARGE SCALE GENOMIC DNA]</scope>
</reference>
<evidence type="ECO:0000256" key="7">
    <source>
        <dbReference type="ARBA" id="ARBA00022917"/>
    </source>
</evidence>
<evidence type="ECO:0000259" key="11">
    <source>
        <dbReference type="Pfam" id="PF00133"/>
    </source>
</evidence>
<dbReference type="EMBL" id="MFGO01000024">
    <property type="protein sequence ID" value="OGF40680.1"/>
    <property type="molecule type" value="Genomic_DNA"/>
</dbReference>
<gene>
    <name evidence="10" type="primary">valS</name>
    <name evidence="14" type="ORF">A2531_03415</name>
</gene>
<keyword evidence="3 10" id="KW-0963">Cytoplasm</keyword>
<evidence type="ECO:0000259" key="12">
    <source>
        <dbReference type="Pfam" id="PF08264"/>
    </source>
</evidence>
<feature type="domain" description="Methionyl/Valyl/Leucyl/Isoleucyl-tRNA synthetase anticodon-binding" evidence="12">
    <location>
        <begin position="634"/>
        <end position="778"/>
    </location>
</feature>
<dbReference type="SUPFAM" id="SSF50677">
    <property type="entry name" value="ValRS/IleRS/LeuRS editing domain"/>
    <property type="match status" value="1"/>
</dbReference>
<dbReference type="GO" id="GO:0002161">
    <property type="term" value="F:aminoacyl-tRNA deacylase activity"/>
    <property type="evidence" value="ECO:0007669"/>
    <property type="project" value="InterPro"/>
</dbReference>
<keyword evidence="4 10" id="KW-0436">Ligase</keyword>
<comment type="similarity">
    <text evidence="10">Belongs to the class-I aminoacyl-tRNA synthetase family. ValS type 1 subfamily.</text>
</comment>
<protein>
    <recommendedName>
        <fullName evidence="10">Valine--tRNA ligase</fullName>
        <ecNumber evidence="10">6.1.1.9</ecNumber>
    </recommendedName>
    <alternativeName>
        <fullName evidence="10">Valyl-tRNA synthetase</fullName>
        <shortName evidence="10">ValRS</shortName>
    </alternativeName>
</protein>
<dbReference type="GO" id="GO:0005829">
    <property type="term" value="C:cytosol"/>
    <property type="evidence" value="ECO:0007669"/>
    <property type="project" value="TreeGrafter"/>
</dbReference>
<keyword evidence="8 10" id="KW-0030">Aminoacyl-tRNA synthetase</keyword>
<feature type="short sequence motif" description="'KMSKS' region" evidence="10">
    <location>
        <begin position="545"/>
        <end position="549"/>
    </location>
</feature>
<comment type="caution">
    <text evidence="14">The sequence shown here is derived from an EMBL/GenBank/DDBJ whole genome shotgun (WGS) entry which is preliminary data.</text>
</comment>
<dbReference type="NCBIfam" id="TIGR00422">
    <property type="entry name" value="valS"/>
    <property type="match status" value="1"/>
</dbReference>
<dbReference type="PROSITE" id="PS00178">
    <property type="entry name" value="AA_TRNA_LIGASE_I"/>
    <property type="match status" value="1"/>
</dbReference>
<keyword evidence="6 10" id="KW-0067">ATP-binding</keyword>
<feature type="binding site" evidence="10">
    <location>
        <position position="548"/>
    </location>
    <ligand>
        <name>ATP</name>
        <dbReference type="ChEBI" id="CHEBI:30616"/>
    </ligand>
</feature>
<dbReference type="Pfam" id="PF10458">
    <property type="entry name" value="Val_tRNA-synt_C"/>
    <property type="match status" value="1"/>
</dbReference>
<dbReference type="GO" id="GO:0006438">
    <property type="term" value="P:valyl-tRNA aminoacylation"/>
    <property type="evidence" value="ECO:0007669"/>
    <property type="project" value="UniProtKB-UniRule"/>
</dbReference>
<dbReference type="FunFam" id="1.10.730.10:FF:000002">
    <property type="entry name" value="Leucine--tRNA ligase"/>
    <property type="match status" value="1"/>
</dbReference>
<dbReference type="InterPro" id="IPR019499">
    <property type="entry name" value="Val-tRNA_synth_tRNA-bd"/>
</dbReference>
<dbReference type="SUPFAM" id="SSF46589">
    <property type="entry name" value="tRNA-binding arm"/>
    <property type="match status" value="1"/>
</dbReference>